<gene>
    <name evidence="1" type="ORF">BDR25DRAFT_367547</name>
</gene>
<reference evidence="1" key="1">
    <citation type="journal article" date="2020" name="Stud. Mycol.">
        <title>101 Dothideomycetes genomes: a test case for predicting lifestyles and emergence of pathogens.</title>
        <authorList>
            <person name="Haridas S."/>
            <person name="Albert R."/>
            <person name="Binder M."/>
            <person name="Bloem J."/>
            <person name="Labutti K."/>
            <person name="Salamov A."/>
            <person name="Andreopoulos B."/>
            <person name="Baker S."/>
            <person name="Barry K."/>
            <person name="Bills G."/>
            <person name="Bluhm B."/>
            <person name="Cannon C."/>
            <person name="Castanera R."/>
            <person name="Culley D."/>
            <person name="Daum C."/>
            <person name="Ezra D."/>
            <person name="Gonzalez J."/>
            <person name="Henrissat B."/>
            <person name="Kuo A."/>
            <person name="Liang C."/>
            <person name="Lipzen A."/>
            <person name="Lutzoni F."/>
            <person name="Magnuson J."/>
            <person name="Mondo S."/>
            <person name="Nolan M."/>
            <person name="Ohm R."/>
            <person name="Pangilinan J."/>
            <person name="Park H.-J."/>
            <person name="Ramirez L."/>
            <person name="Alfaro M."/>
            <person name="Sun H."/>
            <person name="Tritt A."/>
            <person name="Yoshinaga Y."/>
            <person name="Zwiers L.-H."/>
            <person name="Turgeon B."/>
            <person name="Goodwin S."/>
            <person name="Spatafora J."/>
            <person name="Crous P."/>
            <person name="Grigoriev I."/>
        </authorList>
    </citation>
    <scope>NUCLEOTIDE SEQUENCE</scope>
    <source>
        <strain evidence="1">ATCC 200398</strain>
    </source>
</reference>
<keyword evidence="2" id="KW-1185">Reference proteome</keyword>
<evidence type="ECO:0000313" key="2">
    <source>
        <dbReference type="Proteomes" id="UP000799755"/>
    </source>
</evidence>
<evidence type="ECO:0000313" key="1">
    <source>
        <dbReference type="EMBL" id="KAF2471731.1"/>
    </source>
</evidence>
<proteinExistence type="predicted"/>
<dbReference type="Proteomes" id="UP000799755">
    <property type="component" value="Unassembled WGS sequence"/>
</dbReference>
<sequence>MLRIGTATVGRKGDDYYFKQLSEEEKRQRQRAGYQTIRNSWNNFCGWCKRMNHPISVEHKEHMTQYNKPFLRIVANLRDSVRESKFASDFHYGILAVYTFRRNNTQYNKLKAMIIHWTMSSISFFGSHRIGDLAKSSAREDSEREKRGSHFKDVDMFAMFNERTGKTQLCIRFTEDEKGKEDNPQDRGQTTFYEDMTGPLYENCFMFCLVILLARTPFRDYQSSSRRQLLQKLLDIKVTKEQRFARIYWKHEFLGKQFFECSTKDSESIETASSLHRRHKDACYRAGLPNAPNFHDFRRKGLTNADEKH</sequence>
<accession>A0ACB6QXW8</accession>
<dbReference type="EMBL" id="MU003504">
    <property type="protein sequence ID" value="KAF2471731.1"/>
    <property type="molecule type" value="Genomic_DNA"/>
</dbReference>
<comment type="caution">
    <text evidence="1">The sequence shown here is derived from an EMBL/GenBank/DDBJ whole genome shotgun (WGS) entry which is preliminary data.</text>
</comment>
<organism evidence="1 2">
    <name type="scientific">Lindgomyces ingoldianus</name>
    <dbReference type="NCBI Taxonomy" id="673940"/>
    <lineage>
        <taxon>Eukaryota</taxon>
        <taxon>Fungi</taxon>
        <taxon>Dikarya</taxon>
        <taxon>Ascomycota</taxon>
        <taxon>Pezizomycotina</taxon>
        <taxon>Dothideomycetes</taxon>
        <taxon>Pleosporomycetidae</taxon>
        <taxon>Pleosporales</taxon>
        <taxon>Lindgomycetaceae</taxon>
        <taxon>Lindgomyces</taxon>
    </lineage>
</organism>
<protein>
    <submittedName>
        <fullName evidence="1">Uncharacterized protein</fullName>
    </submittedName>
</protein>
<name>A0ACB6QXW8_9PLEO</name>